<dbReference type="EMBL" id="JARBHB010000011">
    <property type="protein sequence ID" value="KAJ8872601.1"/>
    <property type="molecule type" value="Genomic_DNA"/>
</dbReference>
<reference evidence="3 4" key="1">
    <citation type="submission" date="2023-02" db="EMBL/GenBank/DDBJ databases">
        <title>LHISI_Scaffold_Assembly.</title>
        <authorList>
            <person name="Stuart O.P."/>
            <person name="Cleave R."/>
            <person name="Magrath M.J.L."/>
            <person name="Mikheyev A.S."/>
        </authorList>
    </citation>
    <scope>NUCLEOTIDE SEQUENCE [LARGE SCALE GENOMIC DNA]</scope>
    <source>
        <strain evidence="3">Daus_M_001</strain>
        <tissue evidence="3">Leg muscle</tissue>
    </source>
</reference>
<dbReference type="InterPro" id="IPR053134">
    <property type="entry name" value="RNA-dir_DNA_polymerase"/>
</dbReference>
<sequence length="1227" mass="136402">MKHRVNFDRTLIEVESVPSHKLKLRQAEDKGAITHDGIKDKVGNGTPLWGHVATKHSNRGGGAMNDPLTAAYPRLPYPLQPGHCVSSGRKFSLGEKKKNSPARLRIPSEPYRVFAAERFRSPDQDANSHTCVHGTNDTLGELLTRTRDNLNWRQQRAPNDLGRTNVACHHIDTGDARPIKQPPRQLPLASYEVVDGILKEMRDLDAIQPSVSPWSSPIVLVKKKDSSIRFCVDYRQLNNVTKKDSYPLSMVDDTMSSLAGSQWFSTLDMKSGYWQCEVAREDKEKTDFYVQGKGTWQIKFIHFGLCNGPATFERLMEKVLPLDICQVYLDDTVAHAYVNTEFRLVKLSLHEAEEYRGSRTLAGLQKRLNPSIAITTNALHSHIQFSSPARQSHPSLYRCSQSTDLHSSWSPSSPLVALLARRFSSSHTYRFKSGMDPRVQVPHRSYAHDVQCFRRNAVLCKLGLQHRVSLVRSGSFPAPRVSLRGKGDEPEHSFPYNIRNSIQLRSEHTSHGELIAAAPLCKSPQASLIIACLTPTHSFALASRRAREVIQTSNHEIKSESLCAQRIARLEYTTPSRIPNGSEATTFTEVPSSSEFFCKLCNCEKTHRSCTNSRMEQHRNERVGKREIPEKNPPTSGIVRHDSHLRKSETEPGSPWEASSLTAEPPRPRVLATTHKCHRLTHSLFCPARASGSEGQSSNMIAAASHKGCLEVSLSATRGAANLTGQASAYISESPRKPSEQRNCPARVPHAKIRECLAGDRTRFAMAGGEQANRSDTAVPAYIVATGLLTRAFSLSFWGNLSADLDSQLPADRDKPFETIGSKMCTNSYSKRTIGPRPHNLGNPRVLPTTPPQLASPPYWYSGRQPSGEINDHRERILQLRASAQRIVRLAGWTARLEARSHVEKESAPKEISKIYSNRIICWKTFPVHERKADNTAVINDFGNASMFSRRKMKMELDDQICREGSWLVGCPADCHLHVVCDLRDLRPALCSAFQSLAFASVLLLHVSVRHYLSSSVFWPACETDCLRAGLLWKLSTDVVCSVSITLLLTSRTGCVRDHLLRVGRVREYPSRVDPPGSCARARKTPTGKPLLGVETPPPPPSTTSAREGHREQAGRAKTELQWNGFDPEQADVVSGDPPPPPEHVTSLCAGGQAPEGSPLKIRVSADRVIGYETAGDEHSGTRKKSTENFLILCVSYVRMANVVLSTDVIARWVSIGRRTRRQLQGS</sequence>
<feature type="compositionally biased region" description="Basic and acidic residues" evidence="1">
    <location>
        <begin position="615"/>
        <end position="630"/>
    </location>
</feature>
<organism evidence="3 4">
    <name type="scientific">Dryococelus australis</name>
    <dbReference type="NCBI Taxonomy" id="614101"/>
    <lineage>
        <taxon>Eukaryota</taxon>
        <taxon>Metazoa</taxon>
        <taxon>Ecdysozoa</taxon>
        <taxon>Arthropoda</taxon>
        <taxon>Hexapoda</taxon>
        <taxon>Insecta</taxon>
        <taxon>Pterygota</taxon>
        <taxon>Neoptera</taxon>
        <taxon>Polyneoptera</taxon>
        <taxon>Phasmatodea</taxon>
        <taxon>Verophasmatodea</taxon>
        <taxon>Anareolatae</taxon>
        <taxon>Phasmatidae</taxon>
        <taxon>Eurycanthinae</taxon>
        <taxon>Dryococelus</taxon>
    </lineage>
</organism>
<dbReference type="Gene3D" id="3.10.10.10">
    <property type="entry name" value="HIV Type 1 Reverse Transcriptase, subunit A, domain 1"/>
    <property type="match status" value="1"/>
</dbReference>
<dbReference type="InterPro" id="IPR043128">
    <property type="entry name" value="Rev_trsase/Diguanyl_cyclase"/>
</dbReference>
<dbReference type="SUPFAM" id="SSF56672">
    <property type="entry name" value="DNA/RNA polymerases"/>
    <property type="match status" value="1"/>
</dbReference>
<dbReference type="InterPro" id="IPR000477">
    <property type="entry name" value="RT_dom"/>
</dbReference>
<proteinExistence type="predicted"/>
<dbReference type="CDD" id="cd01647">
    <property type="entry name" value="RT_LTR"/>
    <property type="match status" value="1"/>
</dbReference>
<keyword evidence="4" id="KW-1185">Reference proteome</keyword>
<feature type="region of interest" description="Disordered" evidence="1">
    <location>
        <begin position="828"/>
        <end position="860"/>
    </location>
</feature>
<comment type="caution">
    <text evidence="3">The sequence shown here is derived from an EMBL/GenBank/DDBJ whole genome shotgun (WGS) entry which is preliminary data.</text>
</comment>
<evidence type="ECO:0000259" key="2">
    <source>
        <dbReference type="Pfam" id="PF00078"/>
    </source>
</evidence>
<feature type="region of interest" description="Disordered" evidence="1">
    <location>
        <begin position="1074"/>
        <end position="1117"/>
    </location>
</feature>
<dbReference type="Proteomes" id="UP001159363">
    <property type="component" value="Chromosome 10"/>
</dbReference>
<dbReference type="Pfam" id="PF00078">
    <property type="entry name" value="RVT_1"/>
    <property type="match status" value="1"/>
</dbReference>
<accession>A0ABQ9GKN5</accession>
<protein>
    <recommendedName>
        <fullName evidence="2">Reverse transcriptase domain-containing protein</fullName>
    </recommendedName>
</protein>
<name>A0ABQ9GKN5_9NEOP</name>
<evidence type="ECO:0000313" key="3">
    <source>
        <dbReference type="EMBL" id="KAJ8872601.1"/>
    </source>
</evidence>
<feature type="compositionally biased region" description="Basic and acidic residues" evidence="1">
    <location>
        <begin position="1107"/>
        <end position="1117"/>
    </location>
</feature>
<feature type="compositionally biased region" description="Basic and acidic residues" evidence="1">
    <location>
        <begin position="639"/>
        <end position="650"/>
    </location>
</feature>
<dbReference type="PANTHER" id="PTHR24559">
    <property type="entry name" value="TRANSPOSON TY3-I GAG-POL POLYPROTEIN"/>
    <property type="match status" value="1"/>
</dbReference>
<dbReference type="Gene3D" id="3.30.70.270">
    <property type="match status" value="1"/>
</dbReference>
<gene>
    <name evidence="3" type="ORF">PR048_026207</name>
</gene>
<dbReference type="PANTHER" id="PTHR24559:SF435">
    <property type="entry name" value="RIBONUCLEASE H"/>
    <property type="match status" value="1"/>
</dbReference>
<feature type="region of interest" description="Disordered" evidence="1">
    <location>
        <begin position="614"/>
        <end position="665"/>
    </location>
</feature>
<dbReference type="InterPro" id="IPR043502">
    <property type="entry name" value="DNA/RNA_pol_sf"/>
</dbReference>
<feature type="domain" description="Reverse transcriptase" evidence="2">
    <location>
        <begin position="221"/>
        <end position="336"/>
    </location>
</feature>
<evidence type="ECO:0000256" key="1">
    <source>
        <dbReference type="SAM" id="MobiDB-lite"/>
    </source>
</evidence>
<evidence type="ECO:0000313" key="4">
    <source>
        <dbReference type="Proteomes" id="UP001159363"/>
    </source>
</evidence>